<dbReference type="GeneID" id="57012921"/>
<dbReference type="NCBIfam" id="TIGR00738">
    <property type="entry name" value="rrf2_super"/>
    <property type="match status" value="1"/>
</dbReference>
<dbReference type="InterPro" id="IPR036390">
    <property type="entry name" value="WH_DNA-bd_sf"/>
</dbReference>
<evidence type="ECO:0000313" key="2">
    <source>
        <dbReference type="EMBL" id="PXV66367.1"/>
    </source>
</evidence>
<dbReference type="Gene3D" id="1.10.10.10">
    <property type="entry name" value="Winged helix-like DNA-binding domain superfamily/Winged helix DNA-binding domain"/>
    <property type="match status" value="1"/>
</dbReference>
<dbReference type="AlphaFoldDB" id="A0A1M7MNW3"/>
<dbReference type="SUPFAM" id="SSF46785">
    <property type="entry name" value="Winged helix' DNA-binding domain"/>
    <property type="match status" value="1"/>
</dbReference>
<dbReference type="Pfam" id="PF02082">
    <property type="entry name" value="Rrf2"/>
    <property type="match status" value="1"/>
</dbReference>
<dbReference type="RefSeq" id="WP_073159251.1">
    <property type="nucleotide sequence ID" value="NZ_FNDF01000003.1"/>
</dbReference>
<dbReference type="PANTHER" id="PTHR33221:SF5">
    <property type="entry name" value="HTH-TYPE TRANSCRIPTIONAL REGULATOR ISCR"/>
    <property type="match status" value="1"/>
</dbReference>
<dbReference type="GO" id="GO:0003700">
    <property type="term" value="F:DNA-binding transcription factor activity"/>
    <property type="evidence" value="ECO:0007669"/>
    <property type="project" value="TreeGrafter"/>
</dbReference>
<dbReference type="PROSITE" id="PS51197">
    <property type="entry name" value="HTH_RRF2_2"/>
    <property type="match status" value="1"/>
</dbReference>
<dbReference type="InterPro" id="IPR000944">
    <property type="entry name" value="Tscrpt_reg_Rrf2"/>
</dbReference>
<evidence type="ECO:0000313" key="6">
    <source>
        <dbReference type="Proteomes" id="UP000247389"/>
    </source>
</evidence>
<dbReference type="InterPro" id="IPR036388">
    <property type="entry name" value="WH-like_DNA-bd_sf"/>
</dbReference>
<reference evidence="2 6" key="2">
    <citation type="submission" date="2018-04" db="EMBL/GenBank/DDBJ databases">
        <title>Subsurface microbial communities from deep shales in Ohio and West Virginia, USA.</title>
        <authorList>
            <person name="Wrighton K."/>
        </authorList>
    </citation>
    <scope>NUCLEOTIDE SEQUENCE [LARGE SCALE GENOMIC DNA]</scope>
    <source>
        <strain evidence="4 7">DSMZ 11287</strain>
        <strain evidence="2 6">MSL28</strain>
    </source>
</reference>
<evidence type="ECO:0000256" key="1">
    <source>
        <dbReference type="ARBA" id="ARBA00023125"/>
    </source>
</evidence>
<keyword evidence="1" id="KW-0238">DNA-binding</keyword>
<evidence type="ECO:0000313" key="4">
    <source>
        <dbReference type="EMBL" id="TDX42960.1"/>
    </source>
</evidence>
<dbReference type="Proteomes" id="UP000198945">
    <property type="component" value="Unassembled WGS sequence"/>
</dbReference>
<dbReference type="Proteomes" id="UP000295472">
    <property type="component" value="Unassembled WGS sequence"/>
</dbReference>
<dbReference type="Proteomes" id="UP000247389">
    <property type="component" value="Unassembled WGS sequence"/>
</dbReference>
<name>A0A1M7MNW3_9FIRM</name>
<evidence type="ECO:0000313" key="7">
    <source>
        <dbReference type="Proteomes" id="UP000295472"/>
    </source>
</evidence>
<dbReference type="EMBL" id="QICM01000011">
    <property type="protein sequence ID" value="PXV66367.1"/>
    <property type="molecule type" value="Genomic_DNA"/>
</dbReference>
<gene>
    <name evidence="4" type="ORF">C7954_1183</name>
    <name evidence="2" type="ORF">C8C78_1113</name>
    <name evidence="3" type="ORF">SAMN04515654_11660</name>
</gene>
<dbReference type="EMBL" id="SOEF01000018">
    <property type="protein sequence ID" value="TDX42960.1"/>
    <property type="molecule type" value="Genomic_DNA"/>
</dbReference>
<dbReference type="GO" id="GO:0003677">
    <property type="term" value="F:DNA binding"/>
    <property type="evidence" value="ECO:0007669"/>
    <property type="project" value="UniProtKB-KW"/>
</dbReference>
<dbReference type="STRING" id="54121.SAMN04515653_11760"/>
<dbReference type="EMBL" id="FNEH01000016">
    <property type="protein sequence ID" value="SDI83026.1"/>
    <property type="molecule type" value="Genomic_DNA"/>
</dbReference>
<dbReference type="PANTHER" id="PTHR33221">
    <property type="entry name" value="WINGED HELIX-TURN-HELIX TRANSCRIPTIONAL REGULATOR, RRF2 FAMILY"/>
    <property type="match status" value="1"/>
</dbReference>
<evidence type="ECO:0000313" key="3">
    <source>
        <dbReference type="EMBL" id="SDI83026.1"/>
    </source>
</evidence>
<dbReference type="OrthoDB" id="9808360at2"/>
<proteinExistence type="predicted"/>
<organism evidence="2 6">
    <name type="scientific">Halanaerobium congolense</name>
    <dbReference type="NCBI Taxonomy" id="54121"/>
    <lineage>
        <taxon>Bacteria</taxon>
        <taxon>Bacillati</taxon>
        <taxon>Bacillota</taxon>
        <taxon>Clostridia</taxon>
        <taxon>Halanaerobiales</taxon>
        <taxon>Halanaerobiaceae</taxon>
        <taxon>Halanaerobium</taxon>
    </lineage>
</organism>
<evidence type="ECO:0000313" key="5">
    <source>
        <dbReference type="Proteomes" id="UP000198945"/>
    </source>
</evidence>
<sequence length="152" mass="17188">MRVSTKGRYGLRALVDLAEHDEGKAIPIREISERQNISEQYLEQLFATLRKAKIVKSVRGAHGGYMLNYDPEDITVADVITTLEGPIAPVDCVIEEDFCNYIDKCVIHGLWSELADAINGVIENMTLADLRDKAVQEKQREKELEKEKLEAK</sequence>
<protein>
    <submittedName>
        <fullName evidence="2">BadM/Rrf2 family transcriptional regulator</fullName>
    </submittedName>
    <submittedName>
        <fullName evidence="3">Rrf2 family protein</fullName>
    </submittedName>
</protein>
<reference evidence="3 5" key="1">
    <citation type="submission" date="2016-10" db="EMBL/GenBank/DDBJ databases">
        <authorList>
            <person name="de Groot N.N."/>
        </authorList>
    </citation>
    <scope>NUCLEOTIDE SEQUENCE [LARGE SCALE GENOMIC DNA]</scope>
    <source>
        <strain evidence="3 5">WG7</strain>
    </source>
</reference>
<dbReference type="GO" id="GO:0005829">
    <property type="term" value="C:cytosol"/>
    <property type="evidence" value="ECO:0007669"/>
    <property type="project" value="TreeGrafter"/>
</dbReference>
<accession>A0A1M7MNW3</accession>